<feature type="region of interest" description="Disordered" evidence="1">
    <location>
        <begin position="1"/>
        <end position="26"/>
    </location>
</feature>
<comment type="caution">
    <text evidence="2">The sequence shown here is derived from an EMBL/GenBank/DDBJ whole genome shotgun (WGS) entry which is preliminary data.</text>
</comment>
<evidence type="ECO:0000313" key="2">
    <source>
        <dbReference type="EMBL" id="GAG00159.1"/>
    </source>
</evidence>
<dbReference type="Gene3D" id="3.10.290.70">
    <property type="match status" value="1"/>
</dbReference>
<feature type="compositionally biased region" description="Basic residues" evidence="1">
    <location>
        <begin position="1"/>
        <end position="20"/>
    </location>
</feature>
<evidence type="ECO:0008006" key="3">
    <source>
        <dbReference type="Google" id="ProtNLM"/>
    </source>
</evidence>
<dbReference type="Pfam" id="PF01201">
    <property type="entry name" value="Ribosomal_S8e"/>
    <property type="match status" value="1"/>
</dbReference>
<feature type="non-terminal residue" evidence="2">
    <location>
        <position position="88"/>
    </location>
</feature>
<name>X0U305_9ZZZZ</name>
<reference evidence="2" key="1">
    <citation type="journal article" date="2014" name="Front. Microbiol.">
        <title>High frequency of phylogenetically diverse reductive dehalogenase-homologous genes in deep subseafloor sedimentary metagenomes.</title>
        <authorList>
            <person name="Kawai M."/>
            <person name="Futagami T."/>
            <person name="Toyoda A."/>
            <person name="Takaki Y."/>
            <person name="Nishi S."/>
            <person name="Hori S."/>
            <person name="Arai W."/>
            <person name="Tsubouchi T."/>
            <person name="Morono Y."/>
            <person name="Uchiyama I."/>
            <person name="Ito T."/>
            <person name="Fujiyama A."/>
            <person name="Inagaki F."/>
            <person name="Takami H."/>
        </authorList>
    </citation>
    <scope>NUCLEOTIDE SEQUENCE</scope>
    <source>
        <strain evidence="2">Expedition CK06-06</strain>
    </source>
</reference>
<organism evidence="2">
    <name type="scientific">marine sediment metagenome</name>
    <dbReference type="NCBI Taxonomy" id="412755"/>
    <lineage>
        <taxon>unclassified sequences</taxon>
        <taxon>metagenomes</taxon>
        <taxon>ecological metagenomes</taxon>
    </lineage>
</organism>
<dbReference type="InterPro" id="IPR022309">
    <property type="entry name" value="Ribosomal_Se8/biogenesis_NSA2"/>
</dbReference>
<dbReference type="EMBL" id="BARS01028978">
    <property type="protein sequence ID" value="GAG00159.1"/>
    <property type="molecule type" value="Genomic_DNA"/>
</dbReference>
<accession>X0U305</accession>
<protein>
    <recommendedName>
        <fullName evidence="3">30S ribosomal protein S8e</fullName>
    </recommendedName>
</protein>
<sequence>MKKGKKISGGKYIKNRKKKSHEIAGQKRIVKKGEEKRKTKRTRGGNKKTFLFKAKFVNVQAKEKKSRVEIKNVIETPSNRFLARQNII</sequence>
<dbReference type="AlphaFoldDB" id="X0U305"/>
<gene>
    <name evidence="2" type="ORF">S01H1_45354</name>
</gene>
<evidence type="ECO:0000256" key="1">
    <source>
        <dbReference type="SAM" id="MobiDB-lite"/>
    </source>
</evidence>
<proteinExistence type="predicted"/>